<gene>
    <name evidence="1" type="ORF">UFOPK3772_00103</name>
</gene>
<reference evidence="1" key="1">
    <citation type="submission" date="2020-05" db="EMBL/GenBank/DDBJ databases">
        <authorList>
            <person name="Chiriac C."/>
            <person name="Salcher M."/>
            <person name="Ghai R."/>
            <person name="Kavagutti S V."/>
        </authorList>
    </citation>
    <scope>NUCLEOTIDE SEQUENCE</scope>
</reference>
<organism evidence="1">
    <name type="scientific">freshwater metagenome</name>
    <dbReference type="NCBI Taxonomy" id="449393"/>
    <lineage>
        <taxon>unclassified sequences</taxon>
        <taxon>metagenomes</taxon>
        <taxon>ecological metagenomes</taxon>
    </lineage>
</organism>
<evidence type="ECO:0000313" key="1">
    <source>
        <dbReference type="EMBL" id="CAB4928489.1"/>
    </source>
</evidence>
<protein>
    <submittedName>
        <fullName evidence="1">Unannotated protein</fullName>
    </submittedName>
</protein>
<dbReference type="AlphaFoldDB" id="A0A6J7IC50"/>
<dbReference type="EMBL" id="CAFBNE010000002">
    <property type="protein sequence ID" value="CAB4928489.1"/>
    <property type="molecule type" value="Genomic_DNA"/>
</dbReference>
<accession>A0A6J7IC50</accession>
<name>A0A6J7IC50_9ZZZZ</name>
<sequence>MRRRSENRPVLIARPVIVALGLLLAGFGSTSIAGATPATDVTRETQVTSPLGSVTLSLRSPQQFIEAKCLFIPLEIAWQRRPDVTVVGELTVRRPGSSVSNADSFVLARSEPATGNYTDYVYVCPADGPGPYVLSGTASFIGSDSTDVAEFPAMAFTVTQARTSITGFSLSRSGSRIVASGSAVIARDGIAAGGIVVIAVREPGSSVWANVAVPEVGPKGAFSVRIAPALAAGTWVRAQVLKCKWCTGARAYARVR</sequence>
<proteinExistence type="predicted"/>